<dbReference type="RefSeq" id="WP_394841462.1">
    <property type="nucleotide sequence ID" value="NZ_CP089982.1"/>
</dbReference>
<dbReference type="PANTHER" id="PTHR33361:SF15">
    <property type="entry name" value="DUF885 FAMILY LIPOPROTEIN"/>
    <property type="match status" value="1"/>
</dbReference>
<dbReference type="EMBL" id="CP089982">
    <property type="protein sequence ID" value="WXA90842.1"/>
    <property type="molecule type" value="Genomic_DNA"/>
</dbReference>
<accession>A0ABZ2JWI5</accession>
<gene>
    <name evidence="2" type="ORF">LZC95_30860</name>
</gene>
<protein>
    <submittedName>
        <fullName evidence="2">DUF885 domain-containing protein</fullName>
    </submittedName>
</protein>
<proteinExistence type="predicted"/>
<evidence type="ECO:0000256" key="1">
    <source>
        <dbReference type="SAM" id="MobiDB-lite"/>
    </source>
</evidence>
<name>A0ABZ2JWI5_9BACT</name>
<reference evidence="2 3" key="1">
    <citation type="submission" date="2021-12" db="EMBL/GenBank/DDBJ databases">
        <title>Discovery of the Pendulisporaceae a myxobacterial family with distinct sporulation behavior and unique specialized metabolism.</title>
        <authorList>
            <person name="Garcia R."/>
            <person name="Popoff A."/>
            <person name="Bader C.D."/>
            <person name="Loehr J."/>
            <person name="Walesch S."/>
            <person name="Walt C."/>
            <person name="Boldt J."/>
            <person name="Bunk B."/>
            <person name="Haeckl F.J.F.P.J."/>
            <person name="Gunesch A.P."/>
            <person name="Birkelbach J."/>
            <person name="Nuebel U."/>
            <person name="Pietschmann T."/>
            <person name="Bach T."/>
            <person name="Mueller R."/>
        </authorList>
    </citation>
    <scope>NUCLEOTIDE SEQUENCE [LARGE SCALE GENOMIC DNA]</scope>
    <source>
        <strain evidence="2 3">MSr12523</strain>
    </source>
</reference>
<organism evidence="2 3">
    <name type="scientific">Pendulispora brunnea</name>
    <dbReference type="NCBI Taxonomy" id="2905690"/>
    <lineage>
        <taxon>Bacteria</taxon>
        <taxon>Pseudomonadati</taxon>
        <taxon>Myxococcota</taxon>
        <taxon>Myxococcia</taxon>
        <taxon>Myxococcales</taxon>
        <taxon>Sorangiineae</taxon>
        <taxon>Pendulisporaceae</taxon>
        <taxon>Pendulispora</taxon>
    </lineage>
</organism>
<dbReference type="Pfam" id="PF05960">
    <property type="entry name" value="DUF885"/>
    <property type="match status" value="1"/>
</dbReference>
<sequence>MHHHRIVGLFILGAIACGSVEPPPPDVPAPTMAEASGASGASGASSQANMSSSQGSPEDQAFQRLGERFLARYLELSPVEATRLGEHRHDARWTDWSEAGEAARRQFVAQTRTDLEKIRLEGLSVQNRIDAAILKNQLDFEQFSLDEMRETIVNPAAYTALLGDGLDPLLTRDFAPMEERMQSLRGRLQGIPSVVAAAKKRLAGTSRVHTETAIEQNKGLIALCKSGFSEQLGKVSPALRRDVEAAAKTAVASLEEFQTFLEKDLLPRATGDFRIGKARFEKKLRFTLDDDVDPDAIVKGARQLLADTQKEMLETVRELWPTLYGVRAAFDATTPQQRRAVIKKVLDELSAERSTNATIVADAQKTLDEATAFVREKNLVGLSDEPCHLIEMPEYRRGVSIAYCDSSGPLEKKQETFYAISPTPANWPKKRAESFYREYNRSMLADLTVHEAMPGHYLEAMHTNRFKSNVRAVFANGAFVEGWAVYGEWLMSKYGFGGAKVRLMRQKMVLRLACNAIIDHEIHTGTMDEKAALALMMNEGFQEEGEAVAKWKRARLSSAQLTTYYFGFTKMMELRAIAEKQPGFTERTYHDRLLSFGEPSIRHLRGLFLANAAN</sequence>
<feature type="compositionally biased region" description="Low complexity" evidence="1">
    <location>
        <begin position="35"/>
        <end position="56"/>
    </location>
</feature>
<keyword evidence="3" id="KW-1185">Reference proteome</keyword>
<dbReference type="PROSITE" id="PS51257">
    <property type="entry name" value="PROKAR_LIPOPROTEIN"/>
    <property type="match status" value="1"/>
</dbReference>
<evidence type="ECO:0000313" key="3">
    <source>
        <dbReference type="Proteomes" id="UP001379533"/>
    </source>
</evidence>
<dbReference type="PANTHER" id="PTHR33361">
    <property type="entry name" value="GLR0591 PROTEIN"/>
    <property type="match status" value="1"/>
</dbReference>
<dbReference type="InterPro" id="IPR010281">
    <property type="entry name" value="DUF885"/>
</dbReference>
<evidence type="ECO:0000313" key="2">
    <source>
        <dbReference type="EMBL" id="WXA90842.1"/>
    </source>
</evidence>
<dbReference type="Proteomes" id="UP001379533">
    <property type="component" value="Chromosome"/>
</dbReference>
<feature type="region of interest" description="Disordered" evidence="1">
    <location>
        <begin position="23"/>
        <end position="59"/>
    </location>
</feature>